<accession>A0A0A0M183</accession>
<keyword evidence="2" id="KW-1185">Reference proteome</keyword>
<dbReference type="PANTHER" id="PTHR48478">
    <property type="entry name" value="LECTIN-LIKE"/>
    <property type="match status" value="1"/>
</dbReference>
<dbReference type="STRING" id="3659.A0A0A0M183"/>
<dbReference type="KEGG" id="csv:101220134"/>
<dbReference type="PANTHER" id="PTHR48478:SF1">
    <property type="entry name" value="LECTIN-LIKE"/>
    <property type="match status" value="1"/>
</dbReference>
<dbReference type="GO" id="GO:0030246">
    <property type="term" value="F:carbohydrate binding"/>
    <property type="evidence" value="ECO:0007669"/>
    <property type="project" value="InterPro"/>
</dbReference>
<name>A0A0A0M183_CUCSA</name>
<evidence type="ECO:0000313" key="2">
    <source>
        <dbReference type="Proteomes" id="UP000029981"/>
    </source>
</evidence>
<reference evidence="1 2" key="1">
    <citation type="journal article" date="2009" name="Nat. Genet.">
        <title>The genome of the cucumber, Cucumis sativus L.</title>
        <authorList>
            <person name="Huang S."/>
            <person name="Li R."/>
            <person name="Zhang Z."/>
            <person name="Li L."/>
            <person name="Gu X."/>
            <person name="Fan W."/>
            <person name="Lucas W.J."/>
            <person name="Wang X."/>
            <person name="Xie B."/>
            <person name="Ni P."/>
            <person name="Ren Y."/>
            <person name="Zhu H."/>
            <person name="Li J."/>
            <person name="Lin K."/>
            <person name="Jin W."/>
            <person name="Fei Z."/>
            <person name="Li G."/>
            <person name="Staub J."/>
            <person name="Kilian A."/>
            <person name="van der Vossen E.A."/>
            <person name="Wu Y."/>
            <person name="Guo J."/>
            <person name="He J."/>
            <person name="Jia Z."/>
            <person name="Ren Y."/>
            <person name="Tian G."/>
            <person name="Lu Y."/>
            <person name="Ruan J."/>
            <person name="Qian W."/>
            <person name="Wang M."/>
            <person name="Huang Q."/>
            <person name="Li B."/>
            <person name="Xuan Z."/>
            <person name="Cao J."/>
            <person name="Asan"/>
            <person name="Wu Z."/>
            <person name="Zhang J."/>
            <person name="Cai Q."/>
            <person name="Bai Y."/>
            <person name="Zhao B."/>
            <person name="Han Y."/>
            <person name="Li Y."/>
            <person name="Li X."/>
            <person name="Wang S."/>
            <person name="Shi Q."/>
            <person name="Liu S."/>
            <person name="Cho W.K."/>
            <person name="Kim J.Y."/>
            <person name="Xu Y."/>
            <person name="Heller-Uszynska K."/>
            <person name="Miao H."/>
            <person name="Cheng Z."/>
            <person name="Zhang S."/>
            <person name="Wu J."/>
            <person name="Yang Y."/>
            <person name="Kang H."/>
            <person name="Li M."/>
            <person name="Liang H."/>
            <person name="Ren X."/>
            <person name="Shi Z."/>
            <person name="Wen M."/>
            <person name="Jian M."/>
            <person name="Yang H."/>
            <person name="Zhang G."/>
            <person name="Yang Z."/>
            <person name="Chen R."/>
            <person name="Liu S."/>
            <person name="Li J."/>
            <person name="Ma L."/>
            <person name="Liu H."/>
            <person name="Zhou Y."/>
            <person name="Zhao J."/>
            <person name="Fang X."/>
            <person name="Li G."/>
            <person name="Fang L."/>
            <person name="Li Y."/>
            <person name="Liu D."/>
            <person name="Zheng H."/>
            <person name="Zhang Y."/>
            <person name="Qin N."/>
            <person name="Li Z."/>
            <person name="Yang G."/>
            <person name="Yang S."/>
            <person name="Bolund L."/>
            <person name="Kristiansen K."/>
            <person name="Zheng H."/>
            <person name="Li S."/>
            <person name="Zhang X."/>
            <person name="Yang H."/>
            <person name="Wang J."/>
            <person name="Sun R."/>
            <person name="Zhang B."/>
            <person name="Jiang S."/>
            <person name="Wang J."/>
            <person name="Du Y."/>
            <person name="Li S."/>
        </authorList>
    </citation>
    <scope>NUCLEOTIDE SEQUENCE [LARGE SCALE GENOMIC DNA]</scope>
    <source>
        <strain evidence="2">cv. 9930</strain>
    </source>
</reference>
<dbReference type="Proteomes" id="UP000029981">
    <property type="component" value="Chromosome 1"/>
</dbReference>
<gene>
    <name evidence="1" type="ORF">Csa_1G703060</name>
</gene>
<dbReference type="EMBL" id="CM002922">
    <property type="protein sequence ID" value="KGN66882.1"/>
    <property type="molecule type" value="Genomic_DNA"/>
</dbReference>
<proteinExistence type="predicted"/>
<sequence>MTTEAEAKQHLVKKLEYDHCLETILALADDQAGVEWPTFLPLCNQLSQRGISLCNGTIKFRINLETNTNRLFILPKILTIFGVNDPRYWKWIYITDHITSVDAPQLIAIQKLDIRGAFSAPLVTPKVLNVLSLLVLLTENTGGWQTPLNVTITTPDGSTRQSQVSLARKPIGIFFELTVGEFTLNDDGCNSTGLVKFSVTEYSNYEKRGMLIKGCIVRAKFSLGCTNPTLDRA</sequence>
<protein>
    <submittedName>
        <fullName evidence="1">Uncharacterized protein</fullName>
    </submittedName>
</protein>
<dbReference type="Gramene" id="KGN66882">
    <property type="protein sequence ID" value="KGN66882"/>
    <property type="gene ID" value="Csa_1G703060"/>
</dbReference>
<evidence type="ECO:0000313" key="1">
    <source>
        <dbReference type="EMBL" id="KGN66882.1"/>
    </source>
</evidence>
<dbReference type="OrthoDB" id="533833at2759"/>
<organism evidence="1 2">
    <name type="scientific">Cucumis sativus</name>
    <name type="common">Cucumber</name>
    <dbReference type="NCBI Taxonomy" id="3659"/>
    <lineage>
        <taxon>Eukaryota</taxon>
        <taxon>Viridiplantae</taxon>
        <taxon>Streptophyta</taxon>
        <taxon>Embryophyta</taxon>
        <taxon>Tracheophyta</taxon>
        <taxon>Spermatophyta</taxon>
        <taxon>Magnoliopsida</taxon>
        <taxon>eudicotyledons</taxon>
        <taxon>Gunneridae</taxon>
        <taxon>Pentapetalae</taxon>
        <taxon>rosids</taxon>
        <taxon>fabids</taxon>
        <taxon>Cucurbitales</taxon>
        <taxon>Cucurbitaceae</taxon>
        <taxon>Benincaseae</taxon>
        <taxon>Cucumis</taxon>
    </lineage>
</organism>
<dbReference type="OMA" id="LEGWENC"/>
<dbReference type="InterPro" id="IPR025886">
    <property type="entry name" value="PP2-like"/>
</dbReference>
<reference evidence="1 2" key="4">
    <citation type="journal article" date="2011" name="BMC Genomics">
        <title>RNA-Seq improves annotation of protein-coding genes in the cucumber genome.</title>
        <authorList>
            <person name="Li Z."/>
            <person name="Zhang Z."/>
            <person name="Yan P."/>
            <person name="Huang S."/>
            <person name="Fei Z."/>
            <person name="Lin K."/>
        </authorList>
    </citation>
    <scope>NUCLEOTIDE SEQUENCE [LARGE SCALE GENOMIC DNA]</scope>
    <source>
        <strain evidence="2">cv. 9930</strain>
    </source>
</reference>
<dbReference type="InterPro" id="IPR052147">
    <property type="entry name" value="PP2-like/Lectin"/>
</dbReference>
<dbReference type="AlphaFoldDB" id="A0A0A0M183"/>
<reference evidence="1 2" key="3">
    <citation type="journal article" date="2010" name="BMC Genomics">
        <title>Transcriptome sequencing and comparative analysis of cucumber flowers with different sex types.</title>
        <authorList>
            <person name="Guo S."/>
            <person name="Zheng Y."/>
            <person name="Joung J.G."/>
            <person name="Liu S."/>
            <person name="Zhang Z."/>
            <person name="Crasta O.R."/>
            <person name="Sobral B.W."/>
            <person name="Xu Y."/>
            <person name="Huang S."/>
            <person name="Fei Z."/>
        </authorList>
    </citation>
    <scope>NUCLEOTIDE SEQUENCE [LARGE SCALE GENOMIC DNA]</scope>
    <source>
        <strain evidence="2">cv. 9930</strain>
    </source>
</reference>
<reference evidence="1 2" key="2">
    <citation type="journal article" date="2009" name="PLoS ONE">
        <title>An integrated genetic and cytogenetic map of the cucumber genome.</title>
        <authorList>
            <person name="Ren Y."/>
            <person name="Zhang Z."/>
            <person name="Liu J."/>
            <person name="Staub J.E."/>
            <person name="Han Y."/>
            <person name="Cheng Z."/>
            <person name="Li X."/>
            <person name="Lu J."/>
            <person name="Miao H."/>
            <person name="Kang H."/>
            <person name="Xie B."/>
            <person name="Gu X."/>
            <person name="Wang X."/>
            <person name="Du Y."/>
            <person name="Jin W."/>
            <person name="Huang S."/>
        </authorList>
    </citation>
    <scope>NUCLEOTIDE SEQUENCE [LARGE SCALE GENOMIC DNA]</scope>
    <source>
        <strain evidence="2">cv. 9930</strain>
    </source>
</reference>
<dbReference type="Pfam" id="PF14299">
    <property type="entry name" value="PP2"/>
    <property type="match status" value="1"/>
</dbReference>